<dbReference type="GO" id="GO:0046872">
    <property type="term" value="F:metal ion binding"/>
    <property type="evidence" value="ECO:0007669"/>
    <property type="project" value="UniProtKB-KW"/>
</dbReference>
<accession>A0A127M6X9</accession>
<dbReference type="Pfam" id="PF01996">
    <property type="entry name" value="F420_ligase"/>
    <property type="match status" value="1"/>
</dbReference>
<gene>
    <name evidence="9" type="ORF">AZF00_12050</name>
</gene>
<dbReference type="AlphaFoldDB" id="A0A127M6X9"/>
<dbReference type="Proteomes" id="UP000074119">
    <property type="component" value="Chromosome"/>
</dbReference>
<keyword evidence="2" id="KW-0479">Metal-binding</keyword>
<dbReference type="STRING" id="1470434.AZF00_12050"/>
<dbReference type="InterPro" id="IPR008225">
    <property type="entry name" value="F420-0_g-glutamyl_ligase"/>
</dbReference>
<evidence type="ECO:0000313" key="10">
    <source>
        <dbReference type="Proteomes" id="UP000074119"/>
    </source>
</evidence>
<keyword evidence="6" id="KW-0342">GTP-binding</keyword>
<keyword evidence="4" id="KW-0460">Magnesium</keyword>
<dbReference type="KEGG" id="zal:AZF00_12050"/>
<reference evidence="9 10" key="1">
    <citation type="submission" date="2015-12" db="EMBL/GenBank/DDBJ databases">
        <authorList>
            <person name="Shamseldin A."/>
            <person name="Moawad H."/>
            <person name="Abd El-Rahim W.M."/>
            <person name="Sadowsky M.J."/>
        </authorList>
    </citation>
    <scope>NUCLEOTIDE SEQUENCE [LARGE SCALE GENOMIC DNA]</scope>
    <source>
        <strain evidence="9 10">SM2</strain>
    </source>
</reference>
<evidence type="ECO:0000256" key="1">
    <source>
        <dbReference type="ARBA" id="ARBA00022598"/>
    </source>
</evidence>
<evidence type="ECO:0000256" key="4">
    <source>
        <dbReference type="ARBA" id="ARBA00022842"/>
    </source>
</evidence>
<dbReference type="GO" id="GO:0005525">
    <property type="term" value="F:GTP binding"/>
    <property type="evidence" value="ECO:0007669"/>
    <property type="project" value="UniProtKB-KW"/>
</dbReference>
<keyword evidence="5" id="KW-0630">Potassium</keyword>
<dbReference type="PANTHER" id="PTHR47917">
    <property type="match status" value="1"/>
</dbReference>
<evidence type="ECO:0000256" key="7">
    <source>
        <dbReference type="ARBA" id="ARBA00023211"/>
    </source>
</evidence>
<evidence type="ECO:0000256" key="5">
    <source>
        <dbReference type="ARBA" id="ARBA00022958"/>
    </source>
</evidence>
<evidence type="ECO:0000313" key="9">
    <source>
        <dbReference type="EMBL" id="AMO68987.1"/>
    </source>
</evidence>
<dbReference type="InterPro" id="IPR002847">
    <property type="entry name" value="F420-0_gamma-glut_ligase-dom"/>
</dbReference>
<keyword evidence="3" id="KW-0547">Nucleotide-binding</keyword>
<dbReference type="EMBL" id="CP014544">
    <property type="protein sequence ID" value="AMO68987.1"/>
    <property type="molecule type" value="Genomic_DNA"/>
</dbReference>
<dbReference type="Gene3D" id="3.30.1330.100">
    <property type="entry name" value="CofE-like"/>
    <property type="match status" value="1"/>
</dbReference>
<name>A0A127M6X9_9GAMM</name>
<proteinExistence type="predicted"/>
<keyword evidence="7" id="KW-0464">Manganese</keyword>
<protein>
    <submittedName>
        <fullName evidence="9">F420-0--gamma-glutamyl ligase</fullName>
    </submittedName>
</protein>
<dbReference type="NCBIfam" id="TIGR01916">
    <property type="entry name" value="F420_cofE"/>
    <property type="match status" value="1"/>
</dbReference>
<sequence length="256" mass="27421">MTQGALTLHAVPGIPLVEPGDDLCALVLSALDQANLPLQDGDVLVLAQKIVSKSEGRYAFLNSVEPSPEAHALALECDKDPRHMEVLLSESRAVLRRRPGVVIVEHKLGYVHANAGIDRSNIQNDDGNPRLLLLPENPDASAQRLREALAEKTGAQLNIIINDSAGRAWRNGSLGFAIGTAGFEPVENRIGEQDLFGRALEITEVAVADELAAAASFLMGQGSEAMPLVLIRGAKLRPSNGGSASLIRDRDKDMFR</sequence>
<evidence type="ECO:0000256" key="3">
    <source>
        <dbReference type="ARBA" id="ARBA00022741"/>
    </source>
</evidence>
<evidence type="ECO:0000259" key="8">
    <source>
        <dbReference type="Pfam" id="PF01996"/>
    </source>
</evidence>
<dbReference type="PANTHER" id="PTHR47917:SF1">
    <property type="entry name" value="COENZYME F420:L-GLUTAMATE LIGASE"/>
    <property type="match status" value="1"/>
</dbReference>
<organism evidence="9 10">
    <name type="scientific">Zhongshania aliphaticivorans</name>
    <dbReference type="NCBI Taxonomy" id="1470434"/>
    <lineage>
        <taxon>Bacteria</taxon>
        <taxon>Pseudomonadati</taxon>
        <taxon>Pseudomonadota</taxon>
        <taxon>Gammaproteobacteria</taxon>
        <taxon>Cellvibrionales</taxon>
        <taxon>Spongiibacteraceae</taxon>
        <taxon>Zhongshania</taxon>
    </lineage>
</organism>
<evidence type="ECO:0000256" key="6">
    <source>
        <dbReference type="ARBA" id="ARBA00023134"/>
    </source>
</evidence>
<feature type="domain" description="Coenzyme F420:L-glutamate ligase-like" evidence="8">
    <location>
        <begin position="14"/>
        <end position="233"/>
    </location>
</feature>
<keyword evidence="1 9" id="KW-0436">Ligase</keyword>
<dbReference type="SUPFAM" id="SSF144010">
    <property type="entry name" value="CofE-like"/>
    <property type="match status" value="1"/>
</dbReference>
<dbReference type="GO" id="GO:0052618">
    <property type="term" value="F:coenzyme F420-0:L-glutamate ligase activity"/>
    <property type="evidence" value="ECO:0007669"/>
    <property type="project" value="TreeGrafter"/>
</dbReference>
<dbReference type="Gene3D" id="3.90.1660.10">
    <property type="entry name" value="CofE-like domain"/>
    <property type="match status" value="1"/>
</dbReference>
<evidence type="ECO:0000256" key="2">
    <source>
        <dbReference type="ARBA" id="ARBA00022723"/>
    </source>
</evidence>
<dbReference type="RefSeq" id="WP_062383843.1">
    <property type="nucleotide sequence ID" value="NZ_CP014544.1"/>
</dbReference>